<gene>
    <name evidence="2" type="ORF">CYCME_1329</name>
</gene>
<evidence type="ECO:0000313" key="3">
    <source>
        <dbReference type="Proteomes" id="UP000015380"/>
    </source>
</evidence>
<evidence type="ECO:0000256" key="1">
    <source>
        <dbReference type="SAM" id="Phobius"/>
    </source>
</evidence>
<dbReference type="AlphaFoldDB" id="S5TXD7"/>
<dbReference type="EMBL" id="CP005996">
    <property type="protein sequence ID" value="AGS39658.1"/>
    <property type="molecule type" value="Genomic_DNA"/>
</dbReference>
<organism evidence="2 3">
    <name type="scientific">Cycloclasticus zancles 78-ME</name>
    <dbReference type="NCBI Taxonomy" id="1198232"/>
    <lineage>
        <taxon>Bacteria</taxon>
        <taxon>Pseudomonadati</taxon>
        <taxon>Pseudomonadota</taxon>
        <taxon>Gammaproteobacteria</taxon>
        <taxon>Thiotrichales</taxon>
        <taxon>Piscirickettsiaceae</taxon>
        <taxon>Cycloclasticus</taxon>
    </lineage>
</organism>
<dbReference type="HOGENOM" id="CLU_148666_1_0_6"/>
<proteinExistence type="predicted"/>
<dbReference type="KEGG" id="cza:CYCME_1329"/>
<dbReference type="eggNOG" id="ENOG50322Z5">
    <property type="taxonomic scope" value="Bacteria"/>
</dbReference>
<name>S5TXD7_9GAMM</name>
<accession>S5TXD7</accession>
<evidence type="ECO:0000313" key="2">
    <source>
        <dbReference type="EMBL" id="AGS39658.1"/>
    </source>
</evidence>
<keyword evidence="1" id="KW-1133">Transmembrane helix</keyword>
<dbReference type="InterPro" id="IPR058117">
    <property type="entry name" value="BV97_02767-like"/>
</dbReference>
<dbReference type="PATRIC" id="fig|1198232.3.peg.1325"/>
<feature type="transmembrane region" description="Helical" evidence="1">
    <location>
        <begin position="59"/>
        <end position="81"/>
    </location>
</feature>
<dbReference type="NCBIfam" id="NF006749">
    <property type="entry name" value="PRK09272.1-2"/>
    <property type="match status" value="1"/>
</dbReference>
<feature type="transmembrane region" description="Helical" evidence="1">
    <location>
        <begin position="87"/>
        <end position="109"/>
    </location>
</feature>
<reference evidence="2 3" key="1">
    <citation type="submission" date="2013-05" db="EMBL/GenBank/DDBJ databases">
        <title>Between feast and famine: a lifestyle of most important marine PAH-degrading bacterium Cycloclasticus sp. 7ME.</title>
        <authorList>
            <person name="Yakimov M.M."/>
            <person name="Messina E."/>
            <person name="Genovese M."/>
            <person name="Denaro R."/>
            <person name="Crisafi F."/>
            <person name="Russo D."/>
            <person name="Cappello S."/>
            <person name="Santisi S."/>
            <person name="Smedile F."/>
            <person name="Golyshina O.V."/>
            <person name="Tran H."/>
            <person name="Pieper D.H."/>
            <person name="Golyshin P.N."/>
            <person name="Giuliano L."/>
        </authorList>
    </citation>
    <scope>NUCLEOTIDE SEQUENCE [LARGE SCALE GENOMIC DNA]</scope>
    <source>
        <strain evidence="2 3">78-ME</strain>
    </source>
</reference>
<reference evidence="3" key="2">
    <citation type="journal article" date="2016" name="Environ. Microbiol. Rep.">
        <title>Analysis of defence systems and a conjugative IncP-1 plasmid in the marine polyaromatic hydrocarbons-degrading bacterium Cycloclasticus sp. 78-ME.</title>
        <authorList>
            <person name="Yakimov M.M."/>
            <person name="Crisafi F."/>
            <person name="Messina E."/>
            <person name="Smedile F."/>
            <person name="Lopatina A."/>
            <person name="Denaro R."/>
            <person name="Pieper D.H."/>
            <person name="Golyshin P.N."/>
            <person name="Giuliano L."/>
        </authorList>
    </citation>
    <scope>NUCLEOTIDE SEQUENCE [LARGE SCALE GENOMIC DNA]</scope>
    <source>
        <strain evidence="3">78-ME</strain>
    </source>
</reference>
<evidence type="ECO:0008006" key="4">
    <source>
        <dbReference type="Google" id="ProtNLM"/>
    </source>
</evidence>
<sequence>MTYYIVKIVITTVLIVAIAEISKRSSFAGAILASIPIISVLAMTWLYVESKDVTKVAELSTSVFWLVIPSLALFLSLPVLLKQGVNFYLSLSISIMLTVACYWFMISVLNHYEIDL</sequence>
<keyword evidence="1" id="KW-0812">Transmembrane</keyword>
<dbReference type="RefSeq" id="WP_020932506.1">
    <property type="nucleotide sequence ID" value="NC_021917.1"/>
</dbReference>
<feature type="transmembrane region" description="Helical" evidence="1">
    <location>
        <begin position="27"/>
        <end position="47"/>
    </location>
</feature>
<feature type="transmembrane region" description="Helical" evidence="1">
    <location>
        <begin position="5"/>
        <end position="21"/>
    </location>
</feature>
<dbReference type="Proteomes" id="UP000015380">
    <property type="component" value="Chromosome"/>
</dbReference>
<keyword evidence="1" id="KW-0472">Membrane</keyword>
<keyword evidence="3" id="KW-1185">Reference proteome</keyword>
<protein>
    <recommendedName>
        <fullName evidence="4">DUF3147 family protein</fullName>
    </recommendedName>
</protein>